<dbReference type="GO" id="GO:0016757">
    <property type="term" value="F:glycosyltransferase activity"/>
    <property type="evidence" value="ECO:0007669"/>
    <property type="project" value="UniProtKB-KW"/>
</dbReference>
<dbReference type="Gene3D" id="3.40.50.2000">
    <property type="entry name" value="Glycogen Phosphorylase B"/>
    <property type="match status" value="1"/>
</dbReference>
<evidence type="ECO:0000313" key="2">
    <source>
        <dbReference type="Proteomes" id="UP001597641"/>
    </source>
</evidence>
<dbReference type="EC" id="2.4.-.-" evidence="1"/>
<dbReference type="Proteomes" id="UP001597641">
    <property type="component" value="Unassembled WGS sequence"/>
</dbReference>
<protein>
    <submittedName>
        <fullName evidence="1">Glycosyltransferase family 4 protein</fullName>
        <ecNumber evidence="1">2.4.-.-</ecNumber>
    </submittedName>
</protein>
<dbReference type="SUPFAM" id="SSF53756">
    <property type="entry name" value="UDP-Glycosyltransferase/glycogen phosphorylase"/>
    <property type="match status" value="1"/>
</dbReference>
<gene>
    <name evidence="1" type="ORF">ACFS7Z_17075</name>
</gene>
<dbReference type="EMBL" id="JBHUOX010000013">
    <property type="protein sequence ID" value="MFD3002088.1"/>
    <property type="molecule type" value="Genomic_DNA"/>
</dbReference>
<dbReference type="Pfam" id="PF13692">
    <property type="entry name" value="Glyco_trans_1_4"/>
    <property type="match status" value="1"/>
</dbReference>
<keyword evidence="1" id="KW-0808">Transferase</keyword>
<reference evidence="2" key="1">
    <citation type="journal article" date="2019" name="Int. J. Syst. Evol. Microbiol.">
        <title>The Global Catalogue of Microorganisms (GCM) 10K type strain sequencing project: providing services to taxonomists for standard genome sequencing and annotation.</title>
        <authorList>
            <consortium name="The Broad Institute Genomics Platform"/>
            <consortium name="The Broad Institute Genome Sequencing Center for Infectious Disease"/>
            <person name="Wu L."/>
            <person name="Ma J."/>
        </authorList>
    </citation>
    <scope>NUCLEOTIDE SEQUENCE [LARGE SCALE GENOMIC DNA]</scope>
    <source>
        <strain evidence="2">KCTC 23984</strain>
    </source>
</reference>
<keyword evidence="2" id="KW-1185">Reference proteome</keyword>
<comment type="caution">
    <text evidence="1">The sequence shown here is derived from an EMBL/GenBank/DDBJ whole genome shotgun (WGS) entry which is preliminary data.</text>
</comment>
<dbReference type="RefSeq" id="WP_377487176.1">
    <property type="nucleotide sequence ID" value="NZ_JBHUOX010000013.1"/>
</dbReference>
<organism evidence="1 2">
    <name type="scientific">Pontibacter toksunensis</name>
    <dbReference type="NCBI Taxonomy" id="1332631"/>
    <lineage>
        <taxon>Bacteria</taxon>
        <taxon>Pseudomonadati</taxon>
        <taxon>Bacteroidota</taxon>
        <taxon>Cytophagia</taxon>
        <taxon>Cytophagales</taxon>
        <taxon>Hymenobacteraceae</taxon>
        <taxon>Pontibacter</taxon>
    </lineage>
</organism>
<name>A0ABW6C1D4_9BACT</name>
<proteinExistence type="predicted"/>
<accession>A0ABW6C1D4</accession>
<keyword evidence="1" id="KW-0328">Glycosyltransferase</keyword>
<sequence length="355" mass="41081">MRVLFVVSYPVGQAASQRYRVEQWLPVLEERGVTYTLAPFWSQSAWAVLYKPNHYWQKIVGLVSGFTSRLLLLFKLPLYDFIFIHREATPVGLPWFEWLAAKAFRKKIIFDFDDAIWLPNTTSENNWAAKLKWHHKTGSICRWSHKISSGNGYLRNYALKYNPEVVLLPSVLDTENHYNEQKKQHTQEVVIGWIGSHSTVPYLQLLEPVLQRLEQQYKFKLYVIADKAPQLQLKSLEFKVWQKETEVQELLQFNIGLMPLPETEWAKGKCAFKALQYMALGIPAVVSGVGANVQAVVHGTSGYICTTEQEWYKHLETLFLNPEMRSSMGGAGQAWVRQHYSLQAHRQTFLSLFSL</sequence>
<dbReference type="CDD" id="cd03801">
    <property type="entry name" value="GT4_PimA-like"/>
    <property type="match status" value="1"/>
</dbReference>
<evidence type="ECO:0000313" key="1">
    <source>
        <dbReference type="EMBL" id="MFD3002088.1"/>
    </source>
</evidence>